<sequence>MINGKDLWNNTILRDMGIRKIHNRNLFTYLNMPKNFYETLVNTVSRTPDKIAFYDNWGRAYSYVNFLESVDKFSLYLKKDKKIHQGSHVGILLYNSIEFCIAFYAIAKLGAIAVPLPTKYRETELTPLVDKSNLDILIINEDFNHYFQHLINKDKRVISEGEKDGIGFRKYIEDIVLSNSDSDSVGDLSDEIIIMFTSGTTSQSKGVVLRNYNVIHAIITYQRILDIAPEDKTIIPIPIYHITGLVALLGLFVYVGGEIHLYRYYDAKRILEGIVSNEITFMHGSPTVFSKLLDFKDENYNLKSLRILGCGSSYTPLAQQQAFHQWLPHTKFIVIYGMTETSSPAFIFPNDTPTSIYATASGKPIPGIEVKILDEAGLELPHNQIGEIWLRGSVVCEEYYQLDSSLIDNEFWLNTGDMGYSNEDNYIYVVDRKKDMINRGGEKIWTNDVEQELLLLKEIKDCAVVGIPDEVYGEVAAAIIVLKTSYKISVEEIKSRLKKSLATFKIPEKIIFSNEIPKTPGLKVDKKKIKGIFSNK</sequence>
<gene>
    <name evidence="6" type="ORF">B4923_12830</name>
</gene>
<dbReference type="Pfam" id="PF13193">
    <property type="entry name" value="AMP-binding_C"/>
    <property type="match status" value="1"/>
</dbReference>
<dbReference type="InterPro" id="IPR045851">
    <property type="entry name" value="AMP-bd_C_sf"/>
</dbReference>
<evidence type="ECO:0000256" key="3">
    <source>
        <dbReference type="SAM" id="Phobius"/>
    </source>
</evidence>
<evidence type="ECO:0000313" key="6">
    <source>
        <dbReference type="EMBL" id="PWC11709.1"/>
    </source>
</evidence>
<dbReference type="PROSITE" id="PS00455">
    <property type="entry name" value="AMP_BINDING"/>
    <property type="match status" value="1"/>
</dbReference>
<dbReference type="Pfam" id="PF00501">
    <property type="entry name" value="AMP-binding"/>
    <property type="match status" value="1"/>
</dbReference>
<dbReference type="PANTHER" id="PTHR43201:SF5">
    <property type="entry name" value="MEDIUM-CHAIN ACYL-COA LIGASE ACSF2, MITOCHONDRIAL"/>
    <property type="match status" value="1"/>
</dbReference>
<accession>A0A2U1TQP0</accession>
<dbReference type="EMBL" id="QDKJ01000009">
    <property type="protein sequence ID" value="PWC11709.1"/>
    <property type="molecule type" value="Genomic_DNA"/>
</dbReference>
<keyword evidence="3" id="KW-1133">Transmembrane helix</keyword>
<evidence type="ECO:0000256" key="2">
    <source>
        <dbReference type="ARBA" id="ARBA00022598"/>
    </source>
</evidence>
<protein>
    <submittedName>
        <fullName evidence="6">O-succinylbenzoate--CoA ligase</fullName>
    </submittedName>
</protein>
<keyword evidence="2 6" id="KW-0436">Ligase</keyword>
<keyword evidence="3" id="KW-0812">Transmembrane</keyword>
<comment type="caution">
    <text evidence="6">The sequence shown here is derived from an EMBL/GenBank/DDBJ whole genome shotgun (WGS) entry which is preliminary data.</text>
</comment>
<dbReference type="PANTHER" id="PTHR43201">
    <property type="entry name" value="ACYL-COA SYNTHETASE"/>
    <property type="match status" value="1"/>
</dbReference>
<dbReference type="AlphaFoldDB" id="A0A2U1TQP0"/>
<dbReference type="Gene3D" id="3.30.300.30">
    <property type="match status" value="1"/>
</dbReference>
<keyword evidence="3" id="KW-0472">Membrane</keyword>
<evidence type="ECO:0000256" key="1">
    <source>
        <dbReference type="ARBA" id="ARBA00006432"/>
    </source>
</evidence>
<proteinExistence type="inferred from homology"/>
<dbReference type="OrthoDB" id="9766486at2"/>
<dbReference type="SUPFAM" id="SSF56801">
    <property type="entry name" value="Acetyl-CoA synthetase-like"/>
    <property type="match status" value="1"/>
</dbReference>
<feature type="domain" description="AMP-binding enzyme C-terminal" evidence="5">
    <location>
        <begin position="449"/>
        <end position="520"/>
    </location>
</feature>
<dbReference type="RefSeq" id="WP_109054759.1">
    <property type="nucleotide sequence ID" value="NZ_QDKJ01000009.1"/>
</dbReference>
<comment type="similarity">
    <text evidence="1">Belongs to the ATP-dependent AMP-binding enzyme family.</text>
</comment>
<evidence type="ECO:0000259" key="4">
    <source>
        <dbReference type="Pfam" id="PF00501"/>
    </source>
</evidence>
<organism evidence="6 7">
    <name type="scientific">Brenneria roseae subsp. americana</name>
    <dbReference type="NCBI Taxonomy" id="1508507"/>
    <lineage>
        <taxon>Bacteria</taxon>
        <taxon>Pseudomonadati</taxon>
        <taxon>Pseudomonadota</taxon>
        <taxon>Gammaproteobacteria</taxon>
        <taxon>Enterobacterales</taxon>
        <taxon>Pectobacteriaceae</taxon>
        <taxon>Brenneria</taxon>
    </lineage>
</organism>
<keyword evidence="7" id="KW-1185">Reference proteome</keyword>
<dbReference type="InterPro" id="IPR042099">
    <property type="entry name" value="ANL_N_sf"/>
</dbReference>
<dbReference type="Proteomes" id="UP000245138">
    <property type="component" value="Unassembled WGS sequence"/>
</dbReference>
<dbReference type="InterPro" id="IPR025110">
    <property type="entry name" value="AMP-bd_C"/>
</dbReference>
<evidence type="ECO:0000313" key="7">
    <source>
        <dbReference type="Proteomes" id="UP000245138"/>
    </source>
</evidence>
<dbReference type="InterPro" id="IPR000873">
    <property type="entry name" value="AMP-dep_synth/lig_dom"/>
</dbReference>
<feature type="transmembrane region" description="Helical" evidence="3">
    <location>
        <begin position="239"/>
        <end position="261"/>
    </location>
</feature>
<feature type="domain" description="AMP-dependent synthetase/ligase" evidence="4">
    <location>
        <begin position="43"/>
        <end position="400"/>
    </location>
</feature>
<dbReference type="InterPro" id="IPR020845">
    <property type="entry name" value="AMP-binding_CS"/>
</dbReference>
<reference evidence="6 7" key="1">
    <citation type="submission" date="2018-04" db="EMBL/GenBank/DDBJ databases">
        <title>Brenneria corticis sp.nov.</title>
        <authorList>
            <person name="Li Y."/>
        </authorList>
    </citation>
    <scope>NUCLEOTIDE SEQUENCE [LARGE SCALE GENOMIC DNA]</scope>
    <source>
        <strain evidence="6 7">LMG 27715</strain>
    </source>
</reference>
<name>A0A2U1TQP0_9GAMM</name>
<evidence type="ECO:0000259" key="5">
    <source>
        <dbReference type="Pfam" id="PF13193"/>
    </source>
</evidence>
<dbReference type="Gene3D" id="3.40.50.12780">
    <property type="entry name" value="N-terminal domain of ligase-like"/>
    <property type="match status" value="1"/>
</dbReference>
<dbReference type="GO" id="GO:0006631">
    <property type="term" value="P:fatty acid metabolic process"/>
    <property type="evidence" value="ECO:0007669"/>
    <property type="project" value="TreeGrafter"/>
</dbReference>
<dbReference type="GO" id="GO:0031956">
    <property type="term" value="F:medium-chain fatty acid-CoA ligase activity"/>
    <property type="evidence" value="ECO:0007669"/>
    <property type="project" value="TreeGrafter"/>
</dbReference>